<dbReference type="CDD" id="cd00093">
    <property type="entry name" value="HTH_XRE"/>
    <property type="match status" value="1"/>
</dbReference>
<reference evidence="4" key="1">
    <citation type="journal article" date="2019" name="Int. J. Syst. Evol. Microbiol.">
        <title>The Global Catalogue of Microorganisms (GCM) 10K type strain sequencing project: providing services to taxonomists for standard genome sequencing and annotation.</title>
        <authorList>
            <consortium name="The Broad Institute Genomics Platform"/>
            <consortium name="The Broad Institute Genome Sequencing Center for Infectious Disease"/>
            <person name="Wu L."/>
            <person name="Ma J."/>
        </authorList>
    </citation>
    <scope>NUCLEOTIDE SEQUENCE [LARGE SCALE GENOMIC DNA]</scope>
    <source>
        <strain evidence="4">JCM 4594</strain>
    </source>
</reference>
<feature type="compositionally biased region" description="Polar residues" evidence="1">
    <location>
        <begin position="7"/>
        <end position="25"/>
    </location>
</feature>
<dbReference type="Gene3D" id="1.10.260.40">
    <property type="entry name" value="lambda repressor-like DNA-binding domains"/>
    <property type="match status" value="1"/>
</dbReference>
<dbReference type="Pfam" id="PF19054">
    <property type="entry name" value="DUF5753"/>
    <property type="match status" value="1"/>
</dbReference>
<evidence type="ECO:0000259" key="2">
    <source>
        <dbReference type="PROSITE" id="PS50943"/>
    </source>
</evidence>
<name>A0ABQ3B152_9ACTN</name>
<evidence type="ECO:0000256" key="1">
    <source>
        <dbReference type="SAM" id="MobiDB-lite"/>
    </source>
</evidence>
<feature type="region of interest" description="Disordered" evidence="1">
    <location>
        <begin position="1"/>
        <end position="31"/>
    </location>
</feature>
<dbReference type="SUPFAM" id="SSF47413">
    <property type="entry name" value="lambda repressor-like DNA-binding domains"/>
    <property type="match status" value="1"/>
</dbReference>
<protein>
    <recommendedName>
        <fullName evidence="2">HTH cro/C1-type domain-containing protein</fullName>
    </recommendedName>
</protein>
<dbReference type="Pfam" id="PF13560">
    <property type="entry name" value="HTH_31"/>
    <property type="match status" value="1"/>
</dbReference>
<sequence>MAYATDESGSLQKIGSASRLGSSVSPRRLVSSGRPTSIRLAELETPITQESICNAAYLMVCRTGWAHMGEFTFREPFVTGRRYAREPYDGNRQRGWCTRELTMTRPNDLNPWDSPRAFYGAELRGKRKAAGLSQDELGALVFCSGAYIGQMENATRRPPMDMAKLLDAVLHTDGILTRMCEAMEQASQHAEYFRLAAELEALASSICEYAPMIVPGLLQTPGYTRAYTRAARPMAVEEDIDKNVITRQERARLLDDPATPELWFILHEIVLRNPVGGNLVMHEQLAHIAGLIERHRVMVQVVPLANGAHPLMNGMFAIMSFDDAPPAVYTENAHSGQLLDTPTLVARYAKTYDLGRAVALSPDASLAMIRAAMEDFAA</sequence>
<proteinExistence type="predicted"/>
<dbReference type="EMBL" id="BMUU01000023">
    <property type="protein sequence ID" value="GGY70269.1"/>
    <property type="molecule type" value="Genomic_DNA"/>
</dbReference>
<comment type="caution">
    <text evidence="3">The sequence shown here is derived from an EMBL/GenBank/DDBJ whole genome shotgun (WGS) entry which is preliminary data.</text>
</comment>
<dbReference type="Proteomes" id="UP000600946">
    <property type="component" value="Unassembled WGS sequence"/>
</dbReference>
<evidence type="ECO:0000313" key="3">
    <source>
        <dbReference type="EMBL" id="GGY70269.1"/>
    </source>
</evidence>
<dbReference type="InterPro" id="IPR010982">
    <property type="entry name" value="Lambda_DNA-bd_dom_sf"/>
</dbReference>
<accession>A0ABQ3B152</accession>
<organism evidence="3 4">
    <name type="scientific">Streptomyces xanthochromogenes</name>
    <dbReference type="NCBI Taxonomy" id="67384"/>
    <lineage>
        <taxon>Bacteria</taxon>
        <taxon>Bacillati</taxon>
        <taxon>Actinomycetota</taxon>
        <taxon>Actinomycetes</taxon>
        <taxon>Kitasatosporales</taxon>
        <taxon>Streptomycetaceae</taxon>
        <taxon>Streptomyces</taxon>
    </lineage>
</organism>
<dbReference type="PROSITE" id="PS50943">
    <property type="entry name" value="HTH_CROC1"/>
    <property type="match status" value="1"/>
</dbReference>
<dbReference type="SMART" id="SM00530">
    <property type="entry name" value="HTH_XRE"/>
    <property type="match status" value="1"/>
</dbReference>
<evidence type="ECO:0000313" key="4">
    <source>
        <dbReference type="Proteomes" id="UP000600946"/>
    </source>
</evidence>
<dbReference type="InterPro" id="IPR043917">
    <property type="entry name" value="DUF5753"/>
</dbReference>
<keyword evidence="4" id="KW-1185">Reference proteome</keyword>
<dbReference type="InterPro" id="IPR001387">
    <property type="entry name" value="Cro/C1-type_HTH"/>
</dbReference>
<gene>
    <name evidence="3" type="ORF">GCM10010326_75680</name>
</gene>
<feature type="domain" description="HTH cro/C1-type" evidence="2">
    <location>
        <begin position="123"/>
        <end position="176"/>
    </location>
</feature>